<accession>A0A6J4K763</accession>
<reference evidence="2" key="1">
    <citation type="submission" date="2020-02" db="EMBL/GenBank/DDBJ databases">
        <authorList>
            <person name="Meier V. D."/>
        </authorList>
    </citation>
    <scope>NUCLEOTIDE SEQUENCE</scope>
    <source>
        <strain evidence="2">AVDCRST_MAG61</strain>
    </source>
</reference>
<feature type="domain" description="AB hydrolase-1" evidence="1">
    <location>
        <begin position="7"/>
        <end position="219"/>
    </location>
</feature>
<name>A0A6J4K763_9ACTN</name>
<proteinExistence type="predicted"/>
<dbReference type="EMBL" id="CADCTT010000112">
    <property type="protein sequence ID" value="CAA9297584.1"/>
    <property type="molecule type" value="Genomic_DNA"/>
</dbReference>
<dbReference type="SUPFAM" id="SSF53474">
    <property type="entry name" value="alpha/beta-Hydrolases"/>
    <property type="match status" value="1"/>
</dbReference>
<sequence>MTAKPLVLLPGMGCTPALWSRLDLGVEPVTPQLELASLEAEVTRLLTLLPERFSLAGLSLGAIVAMALVRRAPERVTRLALLSTNPHAPTARQHAAWAEQRRTLAEGSARDLQRTLLPSLLSPAVLDGRPDLVDLTLDMADDLGAEAYDRQLRLQGTRIDERPGLSRVRCPTLVLAAREDRLCGLDRHTEIAALVPGAELAVVEDCGHLSPLEQPAQVAGHLRRWLG</sequence>
<dbReference type="InterPro" id="IPR050266">
    <property type="entry name" value="AB_hydrolase_sf"/>
</dbReference>
<dbReference type="InterPro" id="IPR029058">
    <property type="entry name" value="AB_hydrolase_fold"/>
</dbReference>
<protein>
    <recommendedName>
        <fullName evidence="1">AB hydrolase-1 domain-containing protein</fullName>
    </recommendedName>
</protein>
<dbReference type="InterPro" id="IPR000073">
    <property type="entry name" value="AB_hydrolase_1"/>
</dbReference>
<evidence type="ECO:0000259" key="1">
    <source>
        <dbReference type="Pfam" id="PF12697"/>
    </source>
</evidence>
<organism evidence="2">
    <name type="scientific">uncultured Friedmanniella sp</name>
    <dbReference type="NCBI Taxonomy" id="335381"/>
    <lineage>
        <taxon>Bacteria</taxon>
        <taxon>Bacillati</taxon>
        <taxon>Actinomycetota</taxon>
        <taxon>Actinomycetes</taxon>
        <taxon>Propionibacteriales</taxon>
        <taxon>Nocardioidaceae</taxon>
        <taxon>Friedmanniella</taxon>
        <taxon>environmental samples</taxon>
    </lineage>
</organism>
<dbReference type="PANTHER" id="PTHR43798:SF29">
    <property type="entry name" value="AB HYDROLASE-1 DOMAIN-CONTAINING PROTEIN"/>
    <property type="match status" value="1"/>
</dbReference>
<dbReference type="AlphaFoldDB" id="A0A6J4K763"/>
<dbReference type="GO" id="GO:0003824">
    <property type="term" value="F:catalytic activity"/>
    <property type="evidence" value="ECO:0007669"/>
    <property type="project" value="UniProtKB-ARBA"/>
</dbReference>
<dbReference type="PANTHER" id="PTHR43798">
    <property type="entry name" value="MONOACYLGLYCEROL LIPASE"/>
    <property type="match status" value="1"/>
</dbReference>
<dbReference type="PRINTS" id="PR00111">
    <property type="entry name" value="ABHYDROLASE"/>
</dbReference>
<evidence type="ECO:0000313" key="2">
    <source>
        <dbReference type="EMBL" id="CAA9297584.1"/>
    </source>
</evidence>
<gene>
    <name evidence="2" type="ORF">AVDCRST_MAG61-701</name>
</gene>
<dbReference type="Gene3D" id="3.40.50.1820">
    <property type="entry name" value="alpha/beta hydrolase"/>
    <property type="match status" value="1"/>
</dbReference>
<dbReference type="Pfam" id="PF12697">
    <property type="entry name" value="Abhydrolase_6"/>
    <property type="match status" value="1"/>
</dbReference>